<gene>
    <name evidence="1" type="ORF">SAMN05421748_107279</name>
</gene>
<dbReference type="Proteomes" id="UP000219612">
    <property type="component" value="Unassembled WGS sequence"/>
</dbReference>
<reference evidence="2" key="1">
    <citation type="submission" date="2017-09" db="EMBL/GenBank/DDBJ databases">
        <authorList>
            <person name="Varghese N."/>
            <person name="Submissions S."/>
        </authorList>
    </citation>
    <scope>NUCLEOTIDE SEQUENCE [LARGE SCALE GENOMIC DNA]</scope>
    <source>
        <strain evidence="2">CGMCC 4.6857</strain>
    </source>
</reference>
<sequence length="61" mass="6713">MSMSIGPSPWATHATLVHLRKDCLQLTTDVVARADKKVIAADRAAVMDSRRTLQNHLDVTV</sequence>
<dbReference type="RefSeq" id="WP_097321446.1">
    <property type="nucleotide sequence ID" value="NZ_OBDY01000007.1"/>
</dbReference>
<evidence type="ECO:0000313" key="1">
    <source>
        <dbReference type="EMBL" id="SNY45715.1"/>
    </source>
</evidence>
<evidence type="ECO:0008006" key="3">
    <source>
        <dbReference type="Google" id="ProtNLM"/>
    </source>
</evidence>
<protein>
    <recommendedName>
        <fullName evidence="3">FCD domain-containing protein</fullName>
    </recommendedName>
</protein>
<dbReference type="AlphaFoldDB" id="A0A285ICL4"/>
<keyword evidence="2" id="KW-1185">Reference proteome</keyword>
<accession>A0A285ICL4</accession>
<dbReference type="OrthoDB" id="9871910at2"/>
<name>A0A285ICL4_9ACTN</name>
<proteinExistence type="predicted"/>
<evidence type="ECO:0000313" key="2">
    <source>
        <dbReference type="Proteomes" id="UP000219612"/>
    </source>
</evidence>
<dbReference type="EMBL" id="OBDY01000007">
    <property type="protein sequence ID" value="SNY45715.1"/>
    <property type="molecule type" value="Genomic_DNA"/>
</dbReference>
<organism evidence="1 2">
    <name type="scientific">Paractinoplanes atraurantiacus</name>
    <dbReference type="NCBI Taxonomy" id="1036182"/>
    <lineage>
        <taxon>Bacteria</taxon>
        <taxon>Bacillati</taxon>
        <taxon>Actinomycetota</taxon>
        <taxon>Actinomycetes</taxon>
        <taxon>Micromonosporales</taxon>
        <taxon>Micromonosporaceae</taxon>
        <taxon>Paractinoplanes</taxon>
    </lineage>
</organism>